<sequence>MKFSGLLVNKSLRWRGFVNYIKVNKFINVSLSGKPIMLPSATPSPRTFIRKLALLGMTALVAVPTYGKAQALDDSSDLQDKLRDAYGKGQSYTRPNRATRRALEARARHAQRPGGLLALRNSATLDTASADYPAVPKLGVMNLNAEPSGLLTLAAAPGTVGAGNVGALANPETWNGYNGAWNTTTNLAGGSHPWNNSNGNGQNWNPGGDAVFQGAKYQWANPAKAVDVLTSNYTADNPYDPYDNNGTTTYTVTPFNVNSLTFDDQSGDKTTAYELDNGYIQPSGSTFNVNVTTSGPGQALIWTSLNSPDGTAGAGGNNSVELVKQGGGTLLLGGLNSFPGGIDIQGGTLVADVIGLGGASASYSGGQNTPFITIENGAHLVLDQQIYKGEGTFGGQTSTQGAARPAQNIEALSSIIQGAGDVTMQDAGKVVLTAANTYTGATHINGGTLSLSGAGSIASSSVVDVTALGKGSAIANSTTSGHWDYNWKQADPSHPATPPNNPNNPNDPNDNDPNDAGSSAIDDSKPVFDISTAKSWQDSAGLYSQGAEIKGLTGNGGAVLLGNNTLLIDDGVASKNFANGTITGNTGATAGFNGATILVSGGNQNAVTFSNDQISIDNLAAGGSHGGGTINLNGGSVFTTLQNVNLGVGGTSATSGGTITLSGHNATQAAAQFTKNTFDLNTAHLTMGGAGNNTLNVNQGAQMQVWSGGDGSAAHPRTYDGTMMGGSGNNVINVDGTGTLFNTIGLQLGNAATTGTETFNVTNGAHAVAQGNGANAGTVMGGSGNNVINVDGTGTLFNTIGLQLGNATTATTGTETFNVTNGAHVVDQGDGSTQPQPGITSGTNAASVINVTGVGSELDANQGIFNGVNASSTINVADQGTLVDSGLNLTPGQGSAINLSNGGTITLNAANIQNASGSNATSALNVDGSKANGVINLNRASIHDTVINVLGNGQQGSGLTLNDGASSSYAHPSDAVYSTIQDSAKGPGGLTKTGAGTIVMYGANTYTGGTVIQDGTLVTGHTTNGVIDALGTGVVNLGASGQLSFGGWAAGTFNNLITGAGSVRSNWGQSGTTTLTNTNTYTGGTQIDAGSTLVAADQGANGTVNALGTGKVTNNGTLNINMGASAPAAVTFNNQLAGTGTLNKQGTDTVTLTGDDSAFTGQANVNAGTMLVNTTLGGAANVAQNASLGGVGTIKGNVNVASSGTLFAGDYAKGQTGTLNIGGDLNLAGNSNANFLEPTNASTGDLVKVAGTLTLDGALNMAPTAAGTTFGVGVYHLFTDGKLGDVSEQARELAGLTQYLAAGDHASLQTAINGQVNVVIYNTSRDGLYWNGGDANNGNQQIVGGNGTWNAATANRNWTDINGNAQANWDNSGVDAHFVANGGTVQVDDSQGAVLVKGLDFDNSQNGQGAIQPGTGNYTLQGDALTIAGPTLAVNVAGANNQATIASTLQAGAANAGAGLTKTGAGTLTLTGANSYTGATDIQQGTMALGWDGASAVNGTVNGQQNHGGSVGGSAVTVEKGATFDVSGLGKTGTDSQGNPMAGGITFSTVTPESHGARVMGLSGAGQVVLGDAGLMVAGNSTFNGTMTGSGQSTLMVGQESITAGTPLPNATTFTLSGATVSAGTIEVGAANGATLTINNGSQVNATAAYPALRIAENAAAGDSGTVNVDSAGTTLNANGITLGGLGGQAAGTGTAALNVTGGAHVDSGTAGFMSGYTAPATITVSGAGSQLSAEGGSYNGISSSSTLNVVDGGVLNLAGGGLVQANGQGASGILNLGNGGTINLGAGSTIKDGAGTTALNVDGSKANGLVNFADGTASVAEKNINVAGSGQQGSGLTLNIDDASKGAALVSGNINDATGKSGGLTKTGAGTVTLSGANNYSGGTLVQGGQLNGNAATSFGTGAINVAQGAALDYNDAGSDNQRSGNVISGAGQLNMNGAGDVTLLNANHYTGGTNVNAGTLTGNAGGSFGTGAIQVAQDATLAFNDTENDTAAAGNVISGAGRVNMIGTGDVTMNAVNSYTGGTDIERGTLTGTTQSFGTGAIADAGTLVLNQGTDATFANQLTGNGTFDKDGAGTVTIARDDSGFAGQTNINQGAMLVNGTLGGNAQVNQGGSLGGGTDSTPGTLAGNVNVAAGGTLFAGDYPNKQTGTLNIGGNLNLAQGSTASFRESTQGAFGGAGNDLVNVKGALTLDSGINFATPSDTVLADGVYHLMTYANGELKDVSETARELNIIQGTLAAGDHASLQTAIDGQVNVVVYNTSRDGLYWNGGDTNNGNQKIVGGNGTWNAATANRNWTDINGNAQANWDNSGVDAHFVAQGGTVQVDDSQGAVLVKGLDFDNSQNGQGAIQPGTGDYTIQGDALTIAGNKLTATVEDASNKATVASIIKDGSTGPGTLDKEGAGRLVLSGANTYTGGTKVGAGILQGTTSTFGKGAVYINQDANLDLNQDFDGTFTNTLTGNPLSQGNGDTNGTFTKDGTGTVTLPGSADRLNDAGFDGQTNVNGGTLLVNGVLGGNLTVNQGGTLGGGTDQPNASGIVNGNVLVNQGGTINPGQDRNHSGVLAIGGNLTLNSGSGAQFTESDKDVWAGPGNDLIYVTGNLNVNGPVSVTVLPGTTGTALNPTNKFVDGVLHLIDYQGTATGLSGLNLASLTQYLADPTNDVAQLQTAIAGQVNVVIYDKNGLYWNGGDTQNGNNQLDGSNGYTGGPVQAGQDFTWSASGQDSNWTNPTGSANSSWTNSGAATAYFEGLGGVVNIDDSKGQVAVKGLHFANVLNSSDSPTYTLQGDALQAGGATLDVSVVNDGQPAVGMPLNSALIKSQILDATGLHTKLAKDGEGILELSGNNTYSGGTDVAGGALVLDNVLSAGTGDILLRPGQNDTDPVTHPVTLKFNTDATGTWGQTTRDGQAVNQIISGGGSVEIASTDLTLNSTNTYSGGTTIDGGAMVTAADQGANSTVNAFGTGAIQDNGGTLNLNLASNAAFANTLSGTGVLNKQNADTITLTADDSGFTGQTNVDQGTLLVNGALGGNAQVNQGGSLGGGTDSTPGTLAGNVNVAAGGTLFAGDYPSKQTGTLNIGGNLNLAQGSTASFMESTQGAFGGAGNDLVNVKGALTLDSGINFATPSGTVLADGVYHLMTYANGELKDVSETARELNIIQGTLAAGDHASLQTAIDGQVNVVIYNTSRDGLYWNGGDANNGNQKIVGGNGTWNAATANRNWTDRTGNAQANWDNSGVNAIFTAQGGTVQVDDSQGAVLVKGLDFDSTLSKADSAVLPSSGSYTITGDALTIAGNKLTATVEDASNKATVASIIKDGTQDGKAVAGTLDKEGAGRLVLSGANSYTGGTTINQGTLEGTTANFGTGAVNVAQAGTLDLNQGSDATFGNQLTGNGTFDKDGAGTVTIARDDSGFAGQTNINQGAMLVNGALGGNAQVNQGASLGGTGTLGGNVNVAAGGTLFAGDYAKGQTGTLNIGGDLNLAGNSNANFLESTPSQQGDLVKVAGTLTLDGALNMVPTAAGTTFDVGVYHLFTDGKLGDVSEQARGLASLTQYLNTADGERASLQTNKAGQVNVVVYNTHHDGLRDGLYWDGTAAQTGDGFIRGGNGTWNAATTNRNWTDRTGNAQANWDNSGVNAIFTAQGAHGSGGRQPGRCPGQRSGLRQHPL</sequence>
<feature type="region of interest" description="Disordered" evidence="2">
    <location>
        <begin position="3635"/>
        <end position="3659"/>
    </location>
</feature>
<dbReference type="Proteomes" id="UP000318709">
    <property type="component" value="Chromosome"/>
</dbReference>
<keyword evidence="1" id="KW-0732">Signal</keyword>
<gene>
    <name evidence="3" type="ORF">E3E12_02525</name>
</gene>
<dbReference type="PANTHER" id="PTHR35037:SF3">
    <property type="entry name" value="C-TERMINAL REGION OF AIDA-LIKE PROTEIN"/>
    <property type="match status" value="1"/>
</dbReference>
<dbReference type="InterPro" id="IPR011050">
    <property type="entry name" value="Pectin_lyase_fold/virulence"/>
</dbReference>
<dbReference type="PANTHER" id="PTHR35037">
    <property type="entry name" value="C-TERMINAL REGION OF AIDA-LIKE PROTEIN"/>
    <property type="match status" value="1"/>
</dbReference>
<accession>A0A4Y6UA63</accession>
<evidence type="ECO:0008006" key="5">
    <source>
        <dbReference type="Google" id="ProtNLM"/>
    </source>
</evidence>
<dbReference type="KEGG" id="swf:E3E12_02525"/>
<organism evidence="3 4">
    <name type="scientific">Formicincola oecophyllae</name>
    <dbReference type="NCBI Taxonomy" id="2558361"/>
    <lineage>
        <taxon>Bacteria</taxon>
        <taxon>Pseudomonadati</taxon>
        <taxon>Pseudomonadota</taxon>
        <taxon>Alphaproteobacteria</taxon>
        <taxon>Acetobacterales</taxon>
        <taxon>Acetobacteraceae</taxon>
        <taxon>Formicincola</taxon>
    </lineage>
</organism>
<evidence type="ECO:0000256" key="2">
    <source>
        <dbReference type="SAM" id="MobiDB-lite"/>
    </source>
</evidence>
<evidence type="ECO:0000256" key="1">
    <source>
        <dbReference type="ARBA" id="ARBA00022729"/>
    </source>
</evidence>
<evidence type="ECO:0000313" key="4">
    <source>
        <dbReference type="Proteomes" id="UP000318709"/>
    </source>
</evidence>
<reference evidence="3 4" key="1">
    <citation type="submission" date="2019-03" db="EMBL/GenBank/DDBJ databases">
        <title>The complete genome sequence of Swingsia_sp. F3b2 LMG30590(T).</title>
        <authorList>
            <person name="Chua K.-O."/>
            <person name="Chan K.-G."/>
            <person name="See-Too W.-S."/>
        </authorList>
    </citation>
    <scope>NUCLEOTIDE SEQUENCE [LARGE SCALE GENOMIC DNA]</scope>
    <source>
        <strain evidence="3 4">F3b2</strain>
    </source>
</reference>
<feature type="compositionally biased region" description="Low complexity" evidence="2">
    <location>
        <begin position="3644"/>
        <end position="3653"/>
    </location>
</feature>
<dbReference type="SUPFAM" id="SSF51126">
    <property type="entry name" value="Pectin lyase-like"/>
    <property type="match status" value="5"/>
</dbReference>
<protein>
    <recommendedName>
        <fullName evidence="5">Autotransporter domain-containing protein</fullName>
    </recommendedName>
</protein>
<dbReference type="InterPro" id="IPR013425">
    <property type="entry name" value="Autotrns_rpt"/>
</dbReference>
<dbReference type="EMBL" id="CP038231">
    <property type="protein sequence ID" value="QDH13261.1"/>
    <property type="molecule type" value="Genomic_DNA"/>
</dbReference>
<dbReference type="OrthoDB" id="1776524at2"/>
<name>A0A4Y6UA63_9PROT</name>
<dbReference type="Pfam" id="PF12951">
    <property type="entry name" value="PATR"/>
    <property type="match status" value="17"/>
</dbReference>
<proteinExistence type="predicted"/>
<evidence type="ECO:0000313" key="3">
    <source>
        <dbReference type="EMBL" id="QDH13261.1"/>
    </source>
</evidence>
<dbReference type="Gene3D" id="2.160.20.20">
    <property type="match status" value="1"/>
</dbReference>
<dbReference type="InterPro" id="IPR051551">
    <property type="entry name" value="Autotransporter_adhesion"/>
</dbReference>
<dbReference type="InterPro" id="IPR012332">
    <property type="entry name" value="Autotransporter_pectin_lyase_C"/>
</dbReference>
<dbReference type="NCBIfam" id="TIGR02601">
    <property type="entry name" value="autotrns_rpt"/>
    <property type="match status" value="13"/>
</dbReference>
<keyword evidence="4" id="KW-1185">Reference proteome</keyword>
<feature type="region of interest" description="Disordered" evidence="2">
    <location>
        <begin position="483"/>
        <end position="524"/>
    </location>
</feature>